<accession>A0ABU5E6J0</accession>
<evidence type="ECO:0000313" key="7">
    <source>
        <dbReference type="EMBL" id="MDY0881334.1"/>
    </source>
</evidence>
<evidence type="ECO:0000313" key="8">
    <source>
        <dbReference type="Proteomes" id="UP001279642"/>
    </source>
</evidence>
<dbReference type="InterPro" id="IPR002549">
    <property type="entry name" value="AI-2E-like"/>
</dbReference>
<comment type="caution">
    <text evidence="7">The sequence shown here is derived from an EMBL/GenBank/DDBJ whole genome shotgun (WGS) entry which is preliminary data.</text>
</comment>
<gene>
    <name evidence="7" type="ORF">SMD27_00625</name>
</gene>
<reference evidence="7 8" key="1">
    <citation type="journal article" date="2016" name="Antonie Van Leeuwenhoek">
        <title>Dongia soli sp. nov., isolated from soil from Dokdo, Korea.</title>
        <authorList>
            <person name="Kim D.U."/>
            <person name="Lee H."/>
            <person name="Kim H."/>
            <person name="Kim S.G."/>
            <person name="Ka J.O."/>
        </authorList>
    </citation>
    <scope>NUCLEOTIDE SEQUENCE [LARGE SCALE GENOMIC DNA]</scope>
    <source>
        <strain evidence="7 8">D78</strain>
    </source>
</reference>
<dbReference type="RefSeq" id="WP_320506403.1">
    <property type="nucleotide sequence ID" value="NZ_JAXCLW010000001.1"/>
</dbReference>
<evidence type="ECO:0000256" key="5">
    <source>
        <dbReference type="ARBA" id="ARBA00023136"/>
    </source>
</evidence>
<feature type="transmembrane region" description="Helical" evidence="6">
    <location>
        <begin position="244"/>
        <end position="263"/>
    </location>
</feature>
<keyword evidence="5 6" id="KW-0472">Membrane</keyword>
<keyword evidence="4 6" id="KW-1133">Transmembrane helix</keyword>
<feature type="transmembrane region" description="Helical" evidence="6">
    <location>
        <begin position="268"/>
        <end position="284"/>
    </location>
</feature>
<evidence type="ECO:0000256" key="6">
    <source>
        <dbReference type="SAM" id="Phobius"/>
    </source>
</evidence>
<feature type="transmembrane region" description="Helical" evidence="6">
    <location>
        <begin position="149"/>
        <end position="169"/>
    </location>
</feature>
<feature type="transmembrane region" description="Helical" evidence="6">
    <location>
        <begin position="304"/>
        <end position="335"/>
    </location>
</feature>
<comment type="subcellular location">
    <subcellularLocation>
        <location evidence="1">Membrane</location>
        <topology evidence="1">Multi-pass membrane protein</topology>
    </subcellularLocation>
</comment>
<keyword evidence="3 6" id="KW-0812">Transmembrane</keyword>
<dbReference type="Pfam" id="PF01594">
    <property type="entry name" value="AI-2E_transport"/>
    <property type="match status" value="1"/>
</dbReference>
<comment type="similarity">
    <text evidence="2">Belongs to the autoinducer-2 exporter (AI-2E) (TC 2.A.86) family.</text>
</comment>
<keyword evidence="8" id="KW-1185">Reference proteome</keyword>
<feature type="transmembrane region" description="Helical" evidence="6">
    <location>
        <begin position="212"/>
        <end position="238"/>
    </location>
</feature>
<evidence type="ECO:0000256" key="3">
    <source>
        <dbReference type="ARBA" id="ARBA00022692"/>
    </source>
</evidence>
<dbReference type="PANTHER" id="PTHR21716:SF64">
    <property type="entry name" value="AI-2 TRANSPORT PROTEIN TQSA"/>
    <property type="match status" value="1"/>
</dbReference>
<sequence>MSPARQIRTWLIALAVFIVLLYLLRGILLPFVAGMAMAYVLDPFCDQLERWGLSRTWATSVVTVIALLVVVIILLSLAPVLLQEISNFLSSLPDLVHRAQERLIPIYEAFRHRFNLPPVSELNTIAQSRLGAAVNWLAQAAQQLLGQGLALANLLSLVFITPVVTFYLLRDWDVLVARIDGLLPRQHLLAIRSQFREVDRTLAGFARGQAMVCLTLGVFYAVTLALVGLPFGIVVGLLAGLLTFIPYVGAMTGFITGIAIALAQFSDWTHIAMVAGVFLVGQILESNLLTPKLVGDRVGLHPVWIIFALLAGGALFGFLGLLLAVPAAAAIGVLVRFAAAHYRHSTLYLGPEAAPSGTILRPDQPEE</sequence>
<evidence type="ECO:0000256" key="2">
    <source>
        <dbReference type="ARBA" id="ARBA00009773"/>
    </source>
</evidence>
<name>A0ABU5E6J0_9PROT</name>
<evidence type="ECO:0000256" key="4">
    <source>
        <dbReference type="ARBA" id="ARBA00022989"/>
    </source>
</evidence>
<evidence type="ECO:0000256" key="1">
    <source>
        <dbReference type="ARBA" id="ARBA00004141"/>
    </source>
</evidence>
<dbReference type="Proteomes" id="UP001279642">
    <property type="component" value="Unassembled WGS sequence"/>
</dbReference>
<feature type="transmembrane region" description="Helical" evidence="6">
    <location>
        <begin position="12"/>
        <end position="41"/>
    </location>
</feature>
<protein>
    <submittedName>
        <fullName evidence="7">AI-2E family transporter</fullName>
    </submittedName>
</protein>
<dbReference type="PANTHER" id="PTHR21716">
    <property type="entry name" value="TRANSMEMBRANE PROTEIN"/>
    <property type="match status" value="1"/>
</dbReference>
<organism evidence="7 8">
    <name type="scientific">Dongia soli</name>
    <dbReference type="NCBI Taxonomy" id="600628"/>
    <lineage>
        <taxon>Bacteria</taxon>
        <taxon>Pseudomonadati</taxon>
        <taxon>Pseudomonadota</taxon>
        <taxon>Alphaproteobacteria</taxon>
        <taxon>Rhodospirillales</taxon>
        <taxon>Dongiaceae</taxon>
        <taxon>Dongia</taxon>
    </lineage>
</organism>
<feature type="transmembrane region" description="Helical" evidence="6">
    <location>
        <begin position="61"/>
        <end position="82"/>
    </location>
</feature>
<proteinExistence type="inferred from homology"/>
<dbReference type="EMBL" id="JAXCLW010000001">
    <property type="protein sequence ID" value="MDY0881334.1"/>
    <property type="molecule type" value="Genomic_DNA"/>
</dbReference>